<comment type="caution">
    <text evidence="1">The sequence shown here is derived from an EMBL/GenBank/DDBJ whole genome shotgun (WGS) entry which is preliminary data.</text>
</comment>
<accession>A0ABP4AAS0</accession>
<sequence length="129" mass="13550">MFGPAEKTSLSSGSSYRAIGAPASVVNTFAVFPVPDGYRADAGKAATATANSTGGRVVDTRPVIVQGYRGLDVRIEFADQQGRPLVGLVRYVEMPRFLVGIESVGLSSDEQVLQEVQSVVAGKLTFSAI</sequence>
<organism evidence="1 2">
    <name type="scientific">Pseudonocardia zijingensis</name>
    <dbReference type="NCBI Taxonomy" id="153376"/>
    <lineage>
        <taxon>Bacteria</taxon>
        <taxon>Bacillati</taxon>
        <taxon>Actinomycetota</taxon>
        <taxon>Actinomycetes</taxon>
        <taxon>Pseudonocardiales</taxon>
        <taxon>Pseudonocardiaceae</taxon>
        <taxon>Pseudonocardia</taxon>
    </lineage>
</organism>
<protein>
    <submittedName>
        <fullName evidence="1">Uncharacterized protein</fullName>
    </submittedName>
</protein>
<reference evidence="2" key="1">
    <citation type="journal article" date="2019" name="Int. J. Syst. Evol. Microbiol.">
        <title>The Global Catalogue of Microorganisms (GCM) 10K type strain sequencing project: providing services to taxonomists for standard genome sequencing and annotation.</title>
        <authorList>
            <consortium name="The Broad Institute Genomics Platform"/>
            <consortium name="The Broad Institute Genome Sequencing Center for Infectious Disease"/>
            <person name="Wu L."/>
            <person name="Ma J."/>
        </authorList>
    </citation>
    <scope>NUCLEOTIDE SEQUENCE [LARGE SCALE GENOMIC DNA]</scope>
    <source>
        <strain evidence="2">JCM 11117</strain>
    </source>
</reference>
<proteinExistence type="predicted"/>
<dbReference type="EMBL" id="BAAAHP010000069">
    <property type="protein sequence ID" value="GAA0933569.1"/>
    <property type="molecule type" value="Genomic_DNA"/>
</dbReference>
<keyword evidence="2" id="KW-1185">Reference proteome</keyword>
<evidence type="ECO:0000313" key="1">
    <source>
        <dbReference type="EMBL" id="GAA0933569.1"/>
    </source>
</evidence>
<evidence type="ECO:0000313" key="2">
    <source>
        <dbReference type="Proteomes" id="UP001499967"/>
    </source>
</evidence>
<gene>
    <name evidence="1" type="ORF">GCM10009559_23280</name>
</gene>
<dbReference type="Proteomes" id="UP001499967">
    <property type="component" value="Unassembled WGS sequence"/>
</dbReference>
<name>A0ABP4AAS0_9PSEU</name>